<dbReference type="Pfam" id="PF02036">
    <property type="entry name" value="SCP2"/>
    <property type="match status" value="1"/>
</dbReference>
<organism evidence="2 3">
    <name type="scientific">Carbonactinospora thermoautotrophica</name>
    <dbReference type="NCBI Taxonomy" id="1469144"/>
    <lineage>
        <taxon>Bacteria</taxon>
        <taxon>Bacillati</taxon>
        <taxon>Actinomycetota</taxon>
        <taxon>Actinomycetes</taxon>
        <taxon>Kitasatosporales</taxon>
        <taxon>Carbonactinosporaceae</taxon>
        <taxon>Carbonactinospora</taxon>
    </lineage>
</organism>
<sequence>MAALDIEKLDVGALTPQEFAQLVAQTPKREMAELMAGEHRRKVLDEVFRRMTHHFRPDKAGSTSAVIHWRIGGRPDGGHDEYEMVIADGACALSLRLEREPRLTVTVDAVDFLRLASGNASGPTLFLTRKLKLDGDLGLGANLTNLFDIPKA</sequence>
<evidence type="ECO:0000259" key="1">
    <source>
        <dbReference type="Pfam" id="PF02036"/>
    </source>
</evidence>
<proteinExistence type="predicted"/>
<dbReference type="InterPro" id="IPR003033">
    <property type="entry name" value="SCP2_sterol-bd_dom"/>
</dbReference>
<name>A0A132MU04_9ACTN</name>
<evidence type="ECO:0000313" key="2">
    <source>
        <dbReference type="EMBL" id="KWX01388.1"/>
    </source>
</evidence>
<dbReference type="SUPFAM" id="SSF55718">
    <property type="entry name" value="SCP-like"/>
    <property type="match status" value="1"/>
</dbReference>
<feature type="domain" description="SCP2" evidence="1">
    <location>
        <begin position="58"/>
        <end position="148"/>
    </location>
</feature>
<dbReference type="Proteomes" id="UP000070188">
    <property type="component" value="Unassembled WGS sequence"/>
</dbReference>
<dbReference type="InterPro" id="IPR036527">
    <property type="entry name" value="SCP2_sterol-bd_dom_sf"/>
</dbReference>
<accession>A0A132MU04</accession>
<dbReference type="Gene3D" id="3.30.1050.10">
    <property type="entry name" value="SCP2 sterol-binding domain"/>
    <property type="match status" value="1"/>
</dbReference>
<dbReference type="PATRIC" id="fig|1469144.10.peg.2619"/>
<evidence type="ECO:0000313" key="3">
    <source>
        <dbReference type="Proteomes" id="UP000070188"/>
    </source>
</evidence>
<dbReference type="STRING" id="1469144.LI90_2416"/>
<dbReference type="EMBL" id="LAXD01000001">
    <property type="protein sequence ID" value="KWX01388.1"/>
    <property type="molecule type" value="Genomic_DNA"/>
</dbReference>
<dbReference type="OrthoDB" id="5243187at2"/>
<dbReference type="RefSeq" id="WP_066887842.1">
    <property type="nucleotide sequence ID" value="NZ_CP171739.1"/>
</dbReference>
<dbReference type="AlphaFoldDB" id="A0A132MU04"/>
<protein>
    <submittedName>
        <fullName evidence="2">Sterol-binding domain protein</fullName>
    </submittedName>
</protein>
<keyword evidence="3" id="KW-1185">Reference proteome</keyword>
<comment type="caution">
    <text evidence="2">The sequence shown here is derived from an EMBL/GenBank/DDBJ whole genome shotgun (WGS) entry which is preliminary data.</text>
</comment>
<gene>
    <name evidence="2" type="ORF">LI90_2416</name>
</gene>
<reference evidence="3" key="1">
    <citation type="submission" date="2015-04" db="EMBL/GenBank/DDBJ databases">
        <title>Physiological reanalysis, assessment of diazotrophy, and genome sequences of multiple isolates of Streptomyces thermoautotrophicus.</title>
        <authorList>
            <person name="MacKellar D.C."/>
            <person name="Lieber L."/>
            <person name="Norman J."/>
            <person name="Bolger A."/>
            <person name="Tobin C."/>
            <person name="Murray J.W."/>
            <person name="Chang R."/>
            <person name="Ford T."/>
            <person name="Nguyen P.Q."/>
            <person name="Woodward J."/>
            <person name="Permingeat H."/>
            <person name="Joshi N.S."/>
            <person name="Silver P.A."/>
            <person name="Usadel B."/>
            <person name="Rutherford A.W."/>
            <person name="Friesen M."/>
            <person name="Prell J."/>
        </authorList>
    </citation>
    <scope>NUCLEOTIDE SEQUENCE [LARGE SCALE GENOMIC DNA]</scope>
    <source>
        <strain evidence="3">H1</strain>
    </source>
</reference>